<dbReference type="AlphaFoldDB" id="A0A914W7G2"/>
<dbReference type="WBParaSite" id="PSAMB.scaffold3448size21566.g21487.t1">
    <property type="protein sequence ID" value="PSAMB.scaffold3448size21566.g21487.t1"/>
    <property type="gene ID" value="PSAMB.scaffold3448size21566.g21487"/>
</dbReference>
<accession>A0A914W7G2</accession>
<organism evidence="3 4">
    <name type="scientific">Plectus sambesii</name>
    <dbReference type="NCBI Taxonomy" id="2011161"/>
    <lineage>
        <taxon>Eukaryota</taxon>
        <taxon>Metazoa</taxon>
        <taxon>Ecdysozoa</taxon>
        <taxon>Nematoda</taxon>
        <taxon>Chromadorea</taxon>
        <taxon>Plectida</taxon>
        <taxon>Plectina</taxon>
        <taxon>Plectoidea</taxon>
        <taxon>Plectidae</taxon>
        <taxon>Plectus</taxon>
    </lineage>
</organism>
<keyword evidence="2" id="KW-0472">Membrane</keyword>
<evidence type="ECO:0000256" key="1">
    <source>
        <dbReference type="SAM" id="MobiDB-lite"/>
    </source>
</evidence>
<evidence type="ECO:0000256" key="2">
    <source>
        <dbReference type="SAM" id="Phobius"/>
    </source>
</evidence>
<keyword evidence="3" id="KW-1185">Reference proteome</keyword>
<feature type="transmembrane region" description="Helical" evidence="2">
    <location>
        <begin position="218"/>
        <end position="241"/>
    </location>
</feature>
<name>A0A914W7G2_9BILA</name>
<feature type="compositionally biased region" description="Polar residues" evidence="1">
    <location>
        <begin position="13"/>
        <end position="32"/>
    </location>
</feature>
<feature type="region of interest" description="Disordered" evidence="1">
    <location>
        <begin position="1"/>
        <end position="39"/>
    </location>
</feature>
<keyword evidence="2" id="KW-1133">Transmembrane helix</keyword>
<keyword evidence="2" id="KW-0812">Transmembrane</keyword>
<sequence>MSEGAGDRPGPSSPTMMDSGNRSPSSATSETTVIAAPGVRSAETGQWVHFDENEGNDVEPSVSVSRPTTLGMNGLNGNRPEPLGQSAAVGVAQIDVSVHEETKVGPQPTPTAAAQSQQRVVPTAFENGKIVTTILPENDCMPWLVPARFDPYKMPKTLISDQLTMPVEDYVTAMELLTNDYRFRAYTVFYRRLISIWIVMCLVILLILLFSSPSQGGLLVFLLVLAWMLLVAVGLVICLLIKKQINTGLHHCVRSANKILIRHNLLVGVEDRGKLSCHKIAIHFIYFRTSDCMSKIMQMQSQYEQTVGVPTATTSPSVASVSIDMHRPEGLLVERAKILVLKFSQSYVKALAKRTIRFPTRPTEGVSEFSPRHCTKSLCLCQYLQKYHFESPAKKWYEKVF</sequence>
<dbReference type="Pfam" id="PF14800">
    <property type="entry name" value="DUF4481"/>
    <property type="match status" value="1"/>
</dbReference>
<evidence type="ECO:0000313" key="3">
    <source>
        <dbReference type="Proteomes" id="UP000887566"/>
    </source>
</evidence>
<dbReference type="PANTHER" id="PTHR31193">
    <property type="entry name" value="TRANSMEMBRANE PROTEIN C9ORF91"/>
    <property type="match status" value="1"/>
</dbReference>
<reference evidence="4" key="1">
    <citation type="submission" date="2022-11" db="UniProtKB">
        <authorList>
            <consortium name="WormBaseParasite"/>
        </authorList>
    </citation>
    <scope>IDENTIFICATION</scope>
</reference>
<protein>
    <submittedName>
        <fullName evidence="4">Transmembrane protein 268</fullName>
    </submittedName>
</protein>
<proteinExistence type="predicted"/>
<dbReference type="PANTHER" id="PTHR31193:SF1">
    <property type="entry name" value="TRANSMEMBRANE PROTEIN 268"/>
    <property type="match status" value="1"/>
</dbReference>
<dbReference type="InterPro" id="IPR028054">
    <property type="entry name" value="DUF4481"/>
</dbReference>
<evidence type="ECO:0000313" key="4">
    <source>
        <dbReference type="WBParaSite" id="PSAMB.scaffold3448size21566.g21487.t1"/>
    </source>
</evidence>
<feature type="transmembrane region" description="Helical" evidence="2">
    <location>
        <begin position="193"/>
        <end position="212"/>
    </location>
</feature>
<dbReference type="Proteomes" id="UP000887566">
    <property type="component" value="Unplaced"/>
</dbReference>